<sequence>MREKLAELVYQGPLGQYLWRPWYDRVTLPLVTSLVFPLSRAWAAADAATAAEETGADPQAAFLRAIGGGADRPAGAVPSRATLALFARARQGYVEAEAALETALFRRDGPDSGFTDLADTRDRAAVRFMGQRTLFALQHLRHRLPAVRFAIEGPDAVADTHGLRLARPDDAFRLSDTPPALQLSRPVMGESFSRRYLREDGPAEASDRAPGPLRATVLEPPGGAPDAAVIIAHGIAMEEDYWGGYSMLTHWLLARNIAVLLPEGPWHGRRRAHGRHGGRYGGETVVARGPAGLIDYFATHVPELGRVTLWARGRWGAPVGLLGISLGALTGQMALSHAGGWPAPARADAALLVAPSDDVEATVFDGALTRGIGATDELVAHGWTAARIAALRPLFEPPAQSPPALAPSRILVALGRRDRVVPYGTGLGRCERWAIPRANRYLRDQGHFALALGLPSAPEPLEHLYGLLTDSRP</sequence>
<name>A0A8J7S8M6_9PROT</name>
<comment type="caution">
    <text evidence="1">The sequence shown here is derived from an EMBL/GenBank/DDBJ whole genome shotgun (WGS) entry which is preliminary data.</text>
</comment>
<dbReference type="EMBL" id="JAGMWN010000004">
    <property type="protein sequence ID" value="MBP5857407.1"/>
    <property type="molecule type" value="Genomic_DNA"/>
</dbReference>
<dbReference type="InterPro" id="IPR029058">
    <property type="entry name" value="AB_hydrolase_fold"/>
</dbReference>
<reference evidence="1" key="1">
    <citation type="submission" date="2021-04" db="EMBL/GenBank/DDBJ databases">
        <authorList>
            <person name="Zhang D.-C."/>
        </authorList>
    </citation>
    <scope>NUCLEOTIDE SEQUENCE</scope>
    <source>
        <strain evidence="1">CGMCC 1.15697</strain>
    </source>
</reference>
<dbReference type="RefSeq" id="WP_210681991.1">
    <property type="nucleotide sequence ID" value="NZ_JAGMWN010000004.1"/>
</dbReference>
<dbReference type="SUPFAM" id="SSF53474">
    <property type="entry name" value="alpha/beta-Hydrolases"/>
    <property type="match status" value="1"/>
</dbReference>
<gene>
    <name evidence="1" type="ORF">KAJ83_10335</name>
</gene>
<evidence type="ECO:0008006" key="3">
    <source>
        <dbReference type="Google" id="ProtNLM"/>
    </source>
</evidence>
<dbReference type="Proteomes" id="UP000672602">
    <property type="component" value="Unassembled WGS sequence"/>
</dbReference>
<keyword evidence="2" id="KW-1185">Reference proteome</keyword>
<accession>A0A8J7S8M6</accession>
<evidence type="ECO:0000313" key="2">
    <source>
        <dbReference type="Proteomes" id="UP000672602"/>
    </source>
</evidence>
<proteinExistence type="predicted"/>
<evidence type="ECO:0000313" key="1">
    <source>
        <dbReference type="EMBL" id="MBP5857407.1"/>
    </source>
</evidence>
<protein>
    <recommendedName>
        <fullName evidence="3">Alpha/beta hydrolase</fullName>
    </recommendedName>
</protein>
<dbReference type="AlphaFoldDB" id="A0A8J7S8M6"/>
<organism evidence="1 2">
    <name type="scientific">Marivibrio halodurans</name>
    <dbReference type="NCBI Taxonomy" id="2039722"/>
    <lineage>
        <taxon>Bacteria</taxon>
        <taxon>Pseudomonadati</taxon>
        <taxon>Pseudomonadota</taxon>
        <taxon>Alphaproteobacteria</taxon>
        <taxon>Rhodospirillales</taxon>
        <taxon>Rhodospirillaceae</taxon>
        <taxon>Marivibrio</taxon>
    </lineage>
</organism>
<dbReference type="Gene3D" id="3.40.50.1820">
    <property type="entry name" value="alpha/beta hydrolase"/>
    <property type="match status" value="1"/>
</dbReference>